<keyword evidence="5 6" id="KW-0804">Transcription</keyword>
<evidence type="ECO:0000313" key="8">
    <source>
        <dbReference type="Proteomes" id="UP000066624"/>
    </source>
</evidence>
<dbReference type="PANTHER" id="PTHR11078:SF3">
    <property type="entry name" value="ANTITERMINATION NUSB DOMAIN-CONTAINING PROTEIN"/>
    <property type="match status" value="1"/>
</dbReference>
<dbReference type="HAMAP" id="MF_00073">
    <property type="entry name" value="NusB"/>
    <property type="match status" value="1"/>
</dbReference>
<dbReference type="InterPro" id="IPR006027">
    <property type="entry name" value="NusB_RsmB_TIM44"/>
</dbReference>
<dbReference type="GO" id="GO:0003723">
    <property type="term" value="F:RNA binding"/>
    <property type="evidence" value="ECO:0007669"/>
    <property type="project" value="UniProtKB-UniRule"/>
</dbReference>
<keyword evidence="4 6" id="KW-0805">Transcription regulation</keyword>
<evidence type="ECO:0000256" key="1">
    <source>
        <dbReference type="ARBA" id="ARBA00005952"/>
    </source>
</evidence>
<protein>
    <recommendedName>
        <fullName evidence="6">Transcription antitermination protein NusB</fullName>
    </recommendedName>
    <alternativeName>
        <fullName evidence="6">Antitermination factor NusB</fullName>
    </alternativeName>
</protein>
<gene>
    <name evidence="6" type="primary">nusB</name>
    <name evidence="7" type="ORF">WM2015_2234</name>
</gene>
<organism evidence="7 8">
    <name type="scientific">Wenzhouxiangella marina</name>
    <dbReference type="NCBI Taxonomy" id="1579979"/>
    <lineage>
        <taxon>Bacteria</taxon>
        <taxon>Pseudomonadati</taxon>
        <taxon>Pseudomonadota</taxon>
        <taxon>Gammaproteobacteria</taxon>
        <taxon>Chromatiales</taxon>
        <taxon>Wenzhouxiangellaceae</taxon>
        <taxon>Wenzhouxiangella</taxon>
    </lineage>
</organism>
<dbReference type="GO" id="GO:0031564">
    <property type="term" value="P:transcription antitermination"/>
    <property type="evidence" value="ECO:0007669"/>
    <property type="project" value="UniProtKB-KW"/>
</dbReference>
<evidence type="ECO:0000256" key="4">
    <source>
        <dbReference type="ARBA" id="ARBA00023015"/>
    </source>
</evidence>
<reference evidence="8" key="1">
    <citation type="submission" date="2015-07" db="EMBL/GenBank/DDBJ databases">
        <authorList>
            <person name="Kim K.M."/>
        </authorList>
    </citation>
    <scope>NUCLEOTIDE SEQUENCE [LARGE SCALE GENOMIC DNA]</scope>
    <source>
        <strain evidence="8">KCTC 42284</strain>
    </source>
</reference>
<dbReference type="STRING" id="1579979.WM2015_2234"/>
<keyword evidence="2 6" id="KW-0889">Transcription antitermination</keyword>
<dbReference type="KEGG" id="wma:WM2015_2234"/>
<evidence type="ECO:0000256" key="2">
    <source>
        <dbReference type="ARBA" id="ARBA00022814"/>
    </source>
</evidence>
<evidence type="ECO:0000256" key="6">
    <source>
        <dbReference type="HAMAP-Rule" id="MF_00073"/>
    </source>
</evidence>
<dbReference type="AlphaFoldDB" id="A0A0K0XY91"/>
<dbReference type="Pfam" id="PF01029">
    <property type="entry name" value="NusB"/>
    <property type="match status" value="1"/>
</dbReference>
<dbReference type="EMBL" id="CP012154">
    <property type="protein sequence ID" value="AKS42597.1"/>
    <property type="molecule type" value="Genomic_DNA"/>
</dbReference>
<name>A0A0K0XY91_9GAMM</name>
<dbReference type="RefSeq" id="WP_049726149.1">
    <property type="nucleotide sequence ID" value="NZ_CP012154.1"/>
</dbReference>
<dbReference type="InterPro" id="IPR035926">
    <property type="entry name" value="NusB-like_sf"/>
</dbReference>
<dbReference type="SUPFAM" id="SSF48013">
    <property type="entry name" value="NusB-like"/>
    <property type="match status" value="1"/>
</dbReference>
<dbReference type="InterPro" id="IPR011605">
    <property type="entry name" value="NusB_fam"/>
</dbReference>
<dbReference type="PANTHER" id="PTHR11078">
    <property type="entry name" value="N UTILIZATION SUBSTANCE PROTEIN B-RELATED"/>
    <property type="match status" value="1"/>
</dbReference>
<dbReference type="Gene3D" id="1.10.940.10">
    <property type="entry name" value="NusB-like"/>
    <property type="match status" value="1"/>
</dbReference>
<dbReference type="Proteomes" id="UP000066624">
    <property type="component" value="Chromosome"/>
</dbReference>
<dbReference type="GO" id="GO:0005829">
    <property type="term" value="C:cytosol"/>
    <property type="evidence" value="ECO:0007669"/>
    <property type="project" value="TreeGrafter"/>
</dbReference>
<dbReference type="PATRIC" id="fig|1579979.3.peg.2283"/>
<dbReference type="OrthoDB" id="9789556at2"/>
<evidence type="ECO:0000256" key="3">
    <source>
        <dbReference type="ARBA" id="ARBA00022884"/>
    </source>
</evidence>
<dbReference type="GO" id="GO:0006353">
    <property type="term" value="P:DNA-templated transcription termination"/>
    <property type="evidence" value="ECO:0007669"/>
    <property type="project" value="UniProtKB-UniRule"/>
</dbReference>
<comment type="similarity">
    <text evidence="1 6">Belongs to the NusB family.</text>
</comment>
<evidence type="ECO:0000313" key="7">
    <source>
        <dbReference type="EMBL" id="AKS42597.1"/>
    </source>
</evidence>
<proteinExistence type="inferred from homology"/>
<accession>A0A0K0XY91</accession>
<keyword evidence="3 6" id="KW-0694">RNA-binding</keyword>
<evidence type="ECO:0000256" key="5">
    <source>
        <dbReference type="ARBA" id="ARBA00023163"/>
    </source>
</evidence>
<comment type="function">
    <text evidence="6">Involved in transcription antitermination. Required for transcription of ribosomal RNA (rRNA) genes. Binds specifically to the boxA antiterminator sequence of the ribosomal RNA (rrn) operons.</text>
</comment>
<keyword evidence="8" id="KW-1185">Reference proteome</keyword>
<dbReference type="NCBIfam" id="TIGR01951">
    <property type="entry name" value="nusB"/>
    <property type="match status" value="1"/>
</dbReference>
<sequence>MSRKRSGKRPENPFEPRSRARRRALQALYQWQLNDDSASSIIHQFSEEQNFDGVDQDYFETLVREVVARRDALDEALSPYLKRSEAGVDQMERVVLRIGACELLHHPETPYRVVIDEAVELAHRFGAEQAHTFVNGVLDKLASEVRTLERQVEEGGGRV</sequence>